<feature type="transmembrane region" description="Helical" evidence="1">
    <location>
        <begin position="6"/>
        <end position="24"/>
    </location>
</feature>
<dbReference type="EMBL" id="CP029487">
    <property type="protein sequence ID" value="QCT71003.1"/>
    <property type="molecule type" value="Genomic_DNA"/>
</dbReference>
<keyword evidence="1" id="KW-0472">Membrane</keyword>
<keyword evidence="1" id="KW-1133">Transmembrane helix</keyword>
<gene>
    <name evidence="2" type="ORF">CPZ25_006570</name>
</gene>
<keyword evidence="1" id="KW-0812">Transmembrane</keyword>
<sequence length="60" mass="6440">MNLSTFIIAAIVFIPMALIIYNQIKKARSGQTGCGCGCSGCAHASQCHPAQKTELKKDRN</sequence>
<keyword evidence="3" id="KW-1185">Reference proteome</keyword>
<evidence type="ECO:0000256" key="1">
    <source>
        <dbReference type="SAM" id="Phobius"/>
    </source>
</evidence>
<accession>A0A4P9C6I3</accession>
<protein>
    <submittedName>
        <fullName evidence="2">FeoB-associated Cys-rich membrane protein</fullName>
    </submittedName>
</protein>
<name>A0A4P9C6I3_EUBML</name>
<reference evidence="2 3" key="1">
    <citation type="submission" date="2018-05" db="EMBL/GenBank/DDBJ databases">
        <title>Genome comparison of Eubacterium sp.</title>
        <authorList>
            <person name="Feng Y."/>
            <person name="Sanchez-Andrea I."/>
            <person name="Stams A.J.M."/>
            <person name="De Vos W.M."/>
        </authorList>
    </citation>
    <scope>NUCLEOTIDE SEQUENCE [LARGE SCALE GENOMIC DNA]</scope>
    <source>
        <strain evidence="2 3">YI</strain>
    </source>
</reference>
<dbReference type="Proteomes" id="UP000218387">
    <property type="component" value="Chromosome"/>
</dbReference>
<dbReference type="Pfam" id="PF12669">
    <property type="entry name" value="FeoB_associated"/>
    <property type="match status" value="1"/>
</dbReference>
<dbReference type="KEGG" id="emt:CPZ25_006570"/>
<evidence type="ECO:0000313" key="2">
    <source>
        <dbReference type="EMBL" id="QCT71003.1"/>
    </source>
</evidence>
<proteinExistence type="predicted"/>
<organism evidence="2 3">
    <name type="scientific">Eubacterium maltosivorans</name>
    <dbReference type="NCBI Taxonomy" id="2041044"/>
    <lineage>
        <taxon>Bacteria</taxon>
        <taxon>Bacillati</taxon>
        <taxon>Bacillota</taxon>
        <taxon>Clostridia</taxon>
        <taxon>Eubacteriales</taxon>
        <taxon>Eubacteriaceae</taxon>
        <taxon>Eubacterium</taxon>
    </lineage>
</organism>
<evidence type="ECO:0000313" key="3">
    <source>
        <dbReference type="Proteomes" id="UP000218387"/>
    </source>
</evidence>
<dbReference type="AlphaFoldDB" id="A0A4P9C6I3"/>
<dbReference type="RefSeq" id="WP_074617261.1">
    <property type="nucleotide sequence ID" value="NZ_CABJDW020000003.1"/>
</dbReference>